<dbReference type="OMA" id="HACHRAN"/>
<evidence type="ECO:0000256" key="1">
    <source>
        <dbReference type="ARBA" id="ARBA00001947"/>
    </source>
</evidence>
<dbReference type="InterPro" id="IPR002328">
    <property type="entry name" value="ADH_Zn_CS"/>
</dbReference>
<keyword evidence="7" id="KW-1133">Transmembrane helix</keyword>
<dbReference type="Gramene" id="Solyc06g035680.2.1">
    <property type="protein sequence ID" value="Solyc06g035680.2.1"/>
    <property type="gene ID" value="Solyc06g035680.2"/>
</dbReference>
<keyword evidence="4 6" id="KW-0862">Zinc</keyword>
<dbReference type="InterPro" id="IPR013149">
    <property type="entry name" value="ADH-like_C"/>
</dbReference>
<dbReference type="GO" id="GO:0016491">
    <property type="term" value="F:oxidoreductase activity"/>
    <property type="evidence" value="ECO:0007669"/>
    <property type="project" value="UniProtKB-KW"/>
</dbReference>
<evidence type="ECO:0000313" key="11">
    <source>
        <dbReference type="Proteomes" id="UP000004994"/>
    </source>
</evidence>
<sequence length="211" mass="22271">MAIQNMRVANFVVKKPMVLGHECAGIVEQVGSQVKFLMIGDRVALEPGSVNYAKTATTISVVVHPAHLCFKLPDNVQCVKPLSVGVHACHRANVGPDTKLIIIGAVPIGLLTILAAHAFGSPQIVIIDVDDCCLSFAKEMGADEIIKVSSIVQDVEEEVVRIRNAMGGPVDLSFDCVDYDTTLKATHVGGNVCLVGLGQSKMTLPLTSAAA</sequence>
<dbReference type="InterPro" id="IPR036291">
    <property type="entry name" value="NAD(P)-bd_dom_sf"/>
</dbReference>
<dbReference type="InterPro" id="IPR011032">
    <property type="entry name" value="GroES-like_sf"/>
</dbReference>
<dbReference type="Pfam" id="PF08240">
    <property type="entry name" value="ADH_N"/>
    <property type="match status" value="1"/>
</dbReference>
<evidence type="ECO:0000313" key="10">
    <source>
        <dbReference type="EnsemblPlants" id="Solyc06g035680.2.1"/>
    </source>
</evidence>
<feature type="domain" description="Alcohol dehydrogenase-like N-terminal" evidence="9">
    <location>
        <begin position="11"/>
        <end position="51"/>
    </location>
</feature>
<protein>
    <submittedName>
        <fullName evidence="10">Uncharacterized protein</fullName>
    </submittedName>
</protein>
<comment type="similarity">
    <text evidence="2 6">Belongs to the zinc-containing alcohol dehydrogenase family.</text>
</comment>
<reference evidence="10" key="2">
    <citation type="submission" date="2019-01" db="UniProtKB">
        <authorList>
            <consortium name="EnsemblPlants"/>
        </authorList>
    </citation>
    <scope>IDENTIFICATION</scope>
    <source>
        <strain evidence="10">cv. Heinz 1706</strain>
    </source>
</reference>
<dbReference type="PANTHER" id="PTHR43161:SF17">
    <property type="entry name" value="L-IDONATE 5-DEHYDROGENASE"/>
    <property type="match status" value="1"/>
</dbReference>
<evidence type="ECO:0000256" key="6">
    <source>
        <dbReference type="RuleBase" id="RU361277"/>
    </source>
</evidence>
<dbReference type="EnsemblPlants" id="Solyc06g035680.2.1">
    <property type="protein sequence ID" value="Solyc06g035680.2.1"/>
    <property type="gene ID" value="Solyc06g035680.2"/>
</dbReference>
<organism evidence="10">
    <name type="scientific">Solanum lycopersicum</name>
    <name type="common">Tomato</name>
    <name type="synonym">Lycopersicon esculentum</name>
    <dbReference type="NCBI Taxonomy" id="4081"/>
    <lineage>
        <taxon>Eukaryota</taxon>
        <taxon>Viridiplantae</taxon>
        <taxon>Streptophyta</taxon>
        <taxon>Embryophyta</taxon>
        <taxon>Tracheophyta</taxon>
        <taxon>Spermatophyta</taxon>
        <taxon>Magnoliopsida</taxon>
        <taxon>eudicotyledons</taxon>
        <taxon>Gunneridae</taxon>
        <taxon>Pentapetalae</taxon>
        <taxon>asterids</taxon>
        <taxon>lamiids</taxon>
        <taxon>Solanales</taxon>
        <taxon>Solanaceae</taxon>
        <taxon>Solanoideae</taxon>
        <taxon>Solaneae</taxon>
        <taxon>Solanum</taxon>
        <taxon>Solanum subgen. Lycopersicon</taxon>
    </lineage>
</organism>
<dbReference type="GO" id="GO:0008270">
    <property type="term" value="F:zinc ion binding"/>
    <property type="evidence" value="ECO:0007669"/>
    <property type="project" value="InterPro"/>
</dbReference>
<keyword evidence="11" id="KW-1185">Reference proteome</keyword>
<proteinExistence type="inferred from homology"/>
<dbReference type="PROSITE" id="PS00059">
    <property type="entry name" value="ADH_ZINC"/>
    <property type="match status" value="1"/>
</dbReference>
<evidence type="ECO:0000256" key="4">
    <source>
        <dbReference type="ARBA" id="ARBA00022833"/>
    </source>
</evidence>
<dbReference type="InParanoid" id="A0A3Q7GQA7"/>
<evidence type="ECO:0000259" key="9">
    <source>
        <dbReference type="Pfam" id="PF08240"/>
    </source>
</evidence>
<evidence type="ECO:0000256" key="2">
    <source>
        <dbReference type="ARBA" id="ARBA00008072"/>
    </source>
</evidence>
<dbReference type="InterPro" id="IPR013154">
    <property type="entry name" value="ADH-like_N"/>
</dbReference>
<dbReference type="STRING" id="4081.A0A3Q7GQA7"/>
<dbReference type="SUPFAM" id="SSF50129">
    <property type="entry name" value="GroES-like"/>
    <property type="match status" value="1"/>
</dbReference>
<keyword evidence="7" id="KW-0472">Membrane</keyword>
<dbReference type="Proteomes" id="UP000004994">
    <property type="component" value="Chromosome 6"/>
</dbReference>
<accession>A0A3Q7GQA7</accession>
<dbReference type="Gene3D" id="3.90.180.10">
    <property type="entry name" value="Medium-chain alcohol dehydrogenases, catalytic domain"/>
    <property type="match status" value="2"/>
</dbReference>
<dbReference type="AlphaFoldDB" id="A0A3Q7GQA7"/>
<dbReference type="PANTHER" id="PTHR43161">
    <property type="entry name" value="SORBITOL DEHYDROGENASE"/>
    <property type="match status" value="1"/>
</dbReference>
<evidence type="ECO:0000256" key="3">
    <source>
        <dbReference type="ARBA" id="ARBA00022723"/>
    </source>
</evidence>
<dbReference type="Gene3D" id="3.40.50.720">
    <property type="entry name" value="NAD(P)-binding Rossmann-like Domain"/>
    <property type="match status" value="1"/>
</dbReference>
<feature type="transmembrane region" description="Helical" evidence="7">
    <location>
        <begin position="100"/>
        <end position="119"/>
    </location>
</feature>
<name>A0A3Q7GQA7_SOLLC</name>
<reference evidence="10" key="1">
    <citation type="journal article" date="2012" name="Nature">
        <title>The tomato genome sequence provides insights into fleshy fruit evolution.</title>
        <authorList>
            <consortium name="Tomato Genome Consortium"/>
        </authorList>
    </citation>
    <scope>NUCLEOTIDE SEQUENCE [LARGE SCALE GENOMIC DNA]</scope>
    <source>
        <strain evidence="10">cv. Heinz 1706</strain>
    </source>
</reference>
<comment type="cofactor">
    <cofactor evidence="1 6">
        <name>Zn(2+)</name>
        <dbReference type="ChEBI" id="CHEBI:29105"/>
    </cofactor>
</comment>
<dbReference type="SUPFAM" id="SSF51735">
    <property type="entry name" value="NAD(P)-binding Rossmann-fold domains"/>
    <property type="match status" value="1"/>
</dbReference>
<keyword evidence="7" id="KW-0812">Transmembrane</keyword>
<dbReference type="Pfam" id="PF00107">
    <property type="entry name" value="ADH_zinc_N"/>
    <property type="match status" value="1"/>
</dbReference>
<evidence type="ECO:0000259" key="8">
    <source>
        <dbReference type="Pfam" id="PF00107"/>
    </source>
</evidence>
<keyword evidence="5" id="KW-0560">Oxidoreductase</keyword>
<evidence type="ECO:0000256" key="7">
    <source>
        <dbReference type="SAM" id="Phobius"/>
    </source>
</evidence>
<keyword evidence="3 6" id="KW-0479">Metal-binding</keyword>
<feature type="domain" description="Alcohol dehydrogenase-like C-terminal" evidence="8">
    <location>
        <begin position="107"/>
        <end position="207"/>
    </location>
</feature>
<evidence type="ECO:0000256" key="5">
    <source>
        <dbReference type="ARBA" id="ARBA00023002"/>
    </source>
</evidence>